<dbReference type="EMBL" id="FOFY01000001">
    <property type="protein sequence ID" value="SEQ03130.1"/>
    <property type="molecule type" value="Genomic_DNA"/>
</dbReference>
<keyword evidence="1" id="KW-1133">Transmembrane helix</keyword>
<feature type="transmembrane region" description="Helical" evidence="1">
    <location>
        <begin position="31"/>
        <end position="52"/>
    </location>
</feature>
<name>A0AAJ4W0X7_MYRPR</name>
<dbReference type="AlphaFoldDB" id="A0AAJ4W0X7"/>
<organism evidence="2 3">
    <name type="scientific">Myroides profundi</name>
    <dbReference type="NCBI Taxonomy" id="480520"/>
    <lineage>
        <taxon>Bacteria</taxon>
        <taxon>Pseudomonadati</taxon>
        <taxon>Bacteroidota</taxon>
        <taxon>Flavobacteriia</taxon>
        <taxon>Flavobacteriales</taxon>
        <taxon>Flavobacteriaceae</taxon>
        <taxon>Myroides</taxon>
    </lineage>
</organism>
<dbReference type="Proteomes" id="UP000183496">
    <property type="component" value="Unassembled WGS sequence"/>
</dbReference>
<protein>
    <submittedName>
        <fullName evidence="2">Uncharacterized protein</fullName>
    </submittedName>
</protein>
<gene>
    <name evidence="2" type="ORF">SAMN04488089_101362</name>
</gene>
<keyword evidence="3" id="KW-1185">Reference proteome</keyword>
<evidence type="ECO:0000313" key="3">
    <source>
        <dbReference type="Proteomes" id="UP000183496"/>
    </source>
</evidence>
<dbReference type="RefSeq" id="WP_175469355.1">
    <property type="nucleotide sequence ID" value="NZ_FOFY01000001.1"/>
</dbReference>
<accession>A0AAJ4W0X7</accession>
<proteinExistence type="predicted"/>
<sequence length="56" mass="6386">MSRNQLIFLIGIALFALSFILFYLNVIGAQLAYFVLLVSFVMIVSPLVIYLFNKLN</sequence>
<comment type="caution">
    <text evidence="2">The sequence shown here is derived from an EMBL/GenBank/DDBJ whole genome shotgun (WGS) entry which is preliminary data.</text>
</comment>
<evidence type="ECO:0000313" key="2">
    <source>
        <dbReference type="EMBL" id="SEQ03130.1"/>
    </source>
</evidence>
<reference evidence="2 3" key="1">
    <citation type="submission" date="2016-10" db="EMBL/GenBank/DDBJ databases">
        <authorList>
            <person name="Varghese N."/>
            <person name="Submissions S."/>
        </authorList>
    </citation>
    <scope>NUCLEOTIDE SEQUENCE [LARGE SCALE GENOMIC DNA]</scope>
    <source>
        <strain evidence="3">DSM 19823 / KCTC 23066 / CCTCC M 208030 / D25</strain>
    </source>
</reference>
<feature type="transmembrane region" description="Helical" evidence="1">
    <location>
        <begin position="6"/>
        <end position="24"/>
    </location>
</feature>
<keyword evidence="1" id="KW-0472">Membrane</keyword>
<evidence type="ECO:0000256" key="1">
    <source>
        <dbReference type="SAM" id="Phobius"/>
    </source>
</evidence>
<keyword evidence="1" id="KW-0812">Transmembrane</keyword>